<keyword evidence="1" id="KW-1133">Transmembrane helix</keyword>
<evidence type="ECO:0000313" key="2">
    <source>
        <dbReference type="EMBL" id="UZG51272.1"/>
    </source>
</evidence>
<name>A0AA47AII1_9FIRM</name>
<dbReference type="RefSeq" id="WP_009351866.1">
    <property type="nucleotide sequence ID" value="NZ_CP110418.1"/>
</dbReference>
<feature type="transmembrane region" description="Helical" evidence="1">
    <location>
        <begin position="124"/>
        <end position="147"/>
    </location>
</feature>
<evidence type="ECO:0000313" key="3">
    <source>
        <dbReference type="Proteomes" id="UP001164244"/>
    </source>
</evidence>
<organism evidence="2 3">
    <name type="scientific">Veillonella rogosae</name>
    <dbReference type="NCBI Taxonomy" id="423477"/>
    <lineage>
        <taxon>Bacteria</taxon>
        <taxon>Bacillati</taxon>
        <taxon>Bacillota</taxon>
        <taxon>Negativicutes</taxon>
        <taxon>Veillonellales</taxon>
        <taxon>Veillonellaceae</taxon>
        <taxon>Veillonella</taxon>
    </lineage>
</organism>
<feature type="transmembrane region" description="Helical" evidence="1">
    <location>
        <begin position="205"/>
        <end position="229"/>
    </location>
</feature>
<accession>A0AA47AII1</accession>
<dbReference type="EMBL" id="CP110418">
    <property type="protein sequence ID" value="UZG51272.1"/>
    <property type="molecule type" value="Genomic_DNA"/>
</dbReference>
<feature type="transmembrane region" description="Helical" evidence="1">
    <location>
        <begin position="34"/>
        <end position="61"/>
    </location>
</feature>
<dbReference type="KEGG" id="vrg:OKW85_01300"/>
<proteinExistence type="predicted"/>
<keyword evidence="1" id="KW-0812">Transmembrane</keyword>
<evidence type="ECO:0000256" key="1">
    <source>
        <dbReference type="SAM" id="Phobius"/>
    </source>
</evidence>
<gene>
    <name evidence="2" type="ORF">OKW85_01300</name>
</gene>
<protein>
    <recommendedName>
        <fullName evidence="4">Yip1 domain</fullName>
    </recommendedName>
</protein>
<feature type="transmembrane region" description="Helical" evidence="1">
    <location>
        <begin position="82"/>
        <end position="104"/>
    </location>
</feature>
<dbReference type="AlphaFoldDB" id="A0AA47AII1"/>
<reference evidence="2" key="1">
    <citation type="submission" date="2022-11" db="EMBL/GenBank/DDBJ databases">
        <title>Complete genome sequence of Veillonella rogosae KCOM 3468 isolated from human Subgingival dental plaque of Chronic peridontitis Lesion.</title>
        <authorList>
            <person name="Park S.-N."/>
            <person name="Lim Y.K."/>
            <person name="Kook J.-K."/>
        </authorList>
    </citation>
    <scope>NUCLEOTIDE SEQUENCE</scope>
    <source>
        <strain evidence="2">KCOM 3468</strain>
    </source>
</reference>
<evidence type="ECO:0008006" key="4">
    <source>
        <dbReference type="Google" id="ProtNLM"/>
    </source>
</evidence>
<feature type="transmembrane region" description="Helical" evidence="1">
    <location>
        <begin position="159"/>
        <end position="185"/>
    </location>
</feature>
<dbReference type="Proteomes" id="UP001164244">
    <property type="component" value="Chromosome"/>
</dbReference>
<sequence length="238" mass="26552">METKWYSDFKELCISPFKTGIPQIVAYGSCMKGFYGAAAVSVVGSLLTTFIPALIISMMQLHHTFYGRIFVMSANGGVAMQLAFNLFLTFLGLSLNAYLVSWVANKFDAQTTPEEVLKVNWYSYAYGQLLALIGGLLIMPASIYFFINIDNFGPLQDPLDLPLSIILYVLISFFILMGISMWTWWVSLNLLSQQINKPKLSTFGISLLAGLIPFVIISAIMAFIVFTVMNMRYSSGLF</sequence>
<keyword evidence="1" id="KW-0472">Membrane</keyword>